<organism evidence="1 2">
    <name type="scientific">Helicobacter suis</name>
    <dbReference type="NCBI Taxonomy" id="104628"/>
    <lineage>
        <taxon>Bacteria</taxon>
        <taxon>Pseudomonadati</taxon>
        <taxon>Campylobacterota</taxon>
        <taxon>Epsilonproteobacteria</taxon>
        <taxon>Campylobacterales</taxon>
        <taxon>Helicobacteraceae</taxon>
        <taxon>Helicobacter</taxon>
    </lineage>
</organism>
<dbReference type="EMBL" id="AP019774">
    <property type="protein sequence ID" value="BCD70440.1"/>
    <property type="molecule type" value="Genomic_DNA"/>
</dbReference>
<evidence type="ECO:0000313" key="1">
    <source>
        <dbReference type="EMBL" id="BCD70440.1"/>
    </source>
</evidence>
<name>A0A6J4D0X4_9HELI</name>
<sequence length="98" mass="11081">MAKTRGFHVNNTEKLDFLGIRDKNHSDRIKMSGARLLECVLNNSPLEIKYPDPNKTDENGKPIMVVDEEQSTLAQERATQLKKPLKSGFMQTMIGAHI</sequence>
<accession>A0A6J4D0X4</accession>
<evidence type="ECO:0000313" key="2">
    <source>
        <dbReference type="Proteomes" id="UP000317935"/>
    </source>
</evidence>
<gene>
    <name evidence="1" type="ORF">SNTW_10850</name>
</gene>
<dbReference type="AlphaFoldDB" id="A0A6J4D0X4"/>
<reference evidence="1 2" key="1">
    <citation type="submission" date="2019-06" db="EMBL/GenBank/DDBJ databases">
        <title>Complete genome sequence of Helicobacter suis SNTW101c.</title>
        <authorList>
            <person name="Rimbara E."/>
            <person name="Suzuki M."/>
            <person name="Matsui H."/>
            <person name="Nakamura M."/>
            <person name="Mori S."/>
            <person name="Shibayama K."/>
        </authorList>
    </citation>
    <scope>NUCLEOTIDE SEQUENCE [LARGE SCALE GENOMIC DNA]</scope>
    <source>
        <strain evidence="1 2">SNTW101c</strain>
    </source>
</reference>
<protein>
    <submittedName>
        <fullName evidence="1">Uncharacterized protein</fullName>
    </submittedName>
</protein>
<dbReference type="RefSeq" id="WP_143433460.1">
    <property type="nucleotide sequence ID" value="NZ_AP019774.1"/>
</dbReference>
<dbReference type="Proteomes" id="UP000317935">
    <property type="component" value="Chromosome"/>
</dbReference>
<proteinExistence type="predicted"/>